<keyword evidence="2" id="KW-1015">Disulfide bond</keyword>
<evidence type="ECO:0000313" key="4">
    <source>
        <dbReference type="EMBL" id="MPQ43600.1"/>
    </source>
</evidence>
<feature type="domain" description="Aerolysin-like C-terminal" evidence="3">
    <location>
        <begin position="19"/>
        <end position="358"/>
    </location>
</feature>
<reference evidence="4 5" key="1">
    <citation type="submission" date="2019-10" db="EMBL/GenBank/DDBJ databases">
        <title>The Genome Sequence of Clostridium tarantellae Isolated from Fish Brain.</title>
        <authorList>
            <person name="Bano L."/>
            <person name="Kiel M."/>
            <person name="Sales G."/>
            <person name="Doxey A.C."/>
            <person name="Mansfield M.J."/>
            <person name="Schiavone M."/>
            <person name="Rossetto O."/>
            <person name="Pirazzini M."/>
            <person name="Dobrindt U."/>
            <person name="Montecucco C."/>
        </authorList>
    </citation>
    <scope>NUCLEOTIDE SEQUENCE [LARGE SCALE GENOMIC DNA]</scope>
    <source>
        <strain evidence="4 5">DSM 3997</strain>
    </source>
</reference>
<evidence type="ECO:0000259" key="3">
    <source>
        <dbReference type="SMART" id="SM00999"/>
    </source>
</evidence>
<dbReference type="SUPFAM" id="SSF56973">
    <property type="entry name" value="Aerolisin/ETX pore-forming domain"/>
    <property type="match status" value="1"/>
</dbReference>
<dbReference type="EMBL" id="WHJC01000084">
    <property type="protein sequence ID" value="MPQ43600.1"/>
    <property type="molecule type" value="Genomic_DNA"/>
</dbReference>
<evidence type="ECO:0000256" key="1">
    <source>
        <dbReference type="ARBA" id="ARBA00009831"/>
    </source>
</evidence>
<dbReference type="AlphaFoldDB" id="A0A6I1MKQ3"/>
<dbReference type="InterPro" id="IPR055267">
    <property type="entry name" value="Aerolysin-like_C"/>
</dbReference>
<dbReference type="SMART" id="SM00999">
    <property type="entry name" value="Aerolysin"/>
    <property type="match status" value="1"/>
</dbReference>
<proteinExistence type="inferred from homology"/>
<dbReference type="RefSeq" id="WP_152889274.1">
    <property type="nucleotide sequence ID" value="NZ_WHJC01000084.1"/>
</dbReference>
<evidence type="ECO:0000313" key="5">
    <source>
        <dbReference type="Proteomes" id="UP000430345"/>
    </source>
</evidence>
<keyword evidence="5" id="KW-1185">Reference proteome</keyword>
<comment type="caution">
    <text evidence="4">The sequence shown here is derived from an EMBL/GenBank/DDBJ whole genome shotgun (WGS) entry which is preliminary data.</text>
</comment>
<protein>
    <submittedName>
        <fullName evidence="4">Aerolysin family beta-barrel pore-forming toxin</fullName>
    </submittedName>
</protein>
<dbReference type="Gene3D" id="2.170.15.10">
    <property type="entry name" value="Proaerolysin, chain A, domain 3"/>
    <property type="match status" value="1"/>
</dbReference>
<gene>
    <name evidence="4" type="ORF">GBZ86_07495</name>
</gene>
<dbReference type="Proteomes" id="UP000430345">
    <property type="component" value="Unassembled WGS sequence"/>
</dbReference>
<dbReference type="Gene3D" id="3.30.412.10">
    <property type="entry name" value="Proaerolysin, chain A, domain 2"/>
    <property type="match status" value="1"/>
</dbReference>
<name>A0A6I1MKQ3_9CLOT</name>
<dbReference type="Pfam" id="PF01117">
    <property type="entry name" value="Aerolysin"/>
    <property type="match status" value="1"/>
</dbReference>
<accession>A0A6I1MKQ3</accession>
<organism evidence="4 5">
    <name type="scientific">Clostridium tarantellae</name>
    <dbReference type="NCBI Taxonomy" id="39493"/>
    <lineage>
        <taxon>Bacteria</taxon>
        <taxon>Bacillati</taxon>
        <taxon>Bacillota</taxon>
        <taxon>Clostridia</taxon>
        <taxon>Eubacteriales</taxon>
        <taxon>Clostridiaceae</taxon>
        <taxon>Clostridium</taxon>
    </lineage>
</organism>
<sequence>MSNNVNYDDYIKIDVDAFDDLEVIKYKLCSHPLFIKKWALLANFLGYEKCGGSNTRVIGEGYTVKKSGENYIIEARNNVDEESYRTTRGNNSPYTRLNMTVSNFKFEFMPETIKTLIPIKEESPPKDFSQSYVYNNNIKEIEIKKDISFSTSDATKNFSSAKYKLGVKAGFAYKIKEVSEFHINYNFSWDINISDQKEERNTIRLDRSVKVKVPPKSKIPIKILLYKNNVAVPYTALVLISYNITLNGKINRNKNAYLGYLAPANLATSFTFGNDKISAIDDISNQIKAFDKSSFYWDWNLVKTYEGFQSVLDIISKREVNEVNGRFEKVNFSNLVWESGMSEALNETDDIISEQVSEGE</sequence>
<evidence type="ECO:0000256" key="2">
    <source>
        <dbReference type="ARBA" id="ARBA00023157"/>
    </source>
</evidence>
<comment type="similarity">
    <text evidence="1">Belongs to the aerolysin family.</text>
</comment>